<evidence type="ECO:0000259" key="4">
    <source>
        <dbReference type="Pfam" id="PF00899"/>
    </source>
</evidence>
<evidence type="ECO:0000313" key="6">
    <source>
        <dbReference type="Proteomes" id="UP000230750"/>
    </source>
</evidence>
<evidence type="ECO:0000256" key="3">
    <source>
        <dbReference type="SAM" id="MobiDB-lite"/>
    </source>
</evidence>
<comment type="similarity">
    <text evidence="1">Belongs to the ubiquitin-activating E1 family.</text>
</comment>
<dbReference type="EMBL" id="MRZV01000545">
    <property type="protein sequence ID" value="PIK48010.1"/>
    <property type="molecule type" value="Genomic_DNA"/>
</dbReference>
<feature type="region of interest" description="Disordered" evidence="3">
    <location>
        <begin position="1"/>
        <end position="50"/>
    </location>
</feature>
<evidence type="ECO:0000313" key="5">
    <source>
        <dbReference type="EMBL" id="PIK48010.1"/>
    </source>
</evidence>
<organism evidence="5 6">
    <name type="scientific">Stichopus japonicus</name>
    <name type="common">Sea cucumber</name>
    <dbReference type="NCBI Taxonomy" id="307972"/>
    <lineage>
        <taxon>Eukaryota</taxon>
        <taxon>Metazoa</taxon>
        <taxon>Echinodermata</taxon>
        <taxon>Eleutherozoa</taxon>
        <taxon>Echinozoa</taxon>
        <taxon>Holothuroidea</taxon>
        <taxon>Aspidochirotacea</taxon>
        <taxon>Aspidochirotida</taxon>
        <taxon>Stichopodidae</taxon>
        <taxon>Apostichopus</taxon>
    </lineage>
</organism>
<protein>
    <submittedName>
        <fullName evidence="5">Putative ubiquitin-like modifier-activating enzyme 1</fullName>
    </submittedName>
</protein>
<gene>
    <name evidence="5" type="ORF">BSL78_15111</name>
</gene>
<dbReference type="PANTHER" id="PTHR10953:SF102">
    <property type="entry name" value="ADENYLYLTRANSFERASE AND SULFURTRANSFERASE MOCS3"/>
    <property type="match status" value="1"/>
</dbReference>
<dbReference type="InterPro" id="IPR000011">
    <property type="entry name" value="UBQ/SUMO-activ_enz_E1-like"/>
</dbReference>
<dbReference type="PANTHER" id="PTHR10953">
    <property type="entry name" value="UBIQUITIN-ACTIVATING ENZYME E1"/>
    <property type="match status" value="1"/>
</dbReference>
<evidence type="ECO:0000256" key="2">
    <source>
        <dbReference type="ARBA" id="ARBA00043952"/>
    </source>
</evidence>
<feature type="compositionally biased region" description="Polar residues" evidence="3">
    <location>
        <begin position="27"/>
        <end position="48"/>
    </location>
</feature>
<dbReference type="GO" id="GO:0016779">
    <property type="term" value="F:nucleotidyltransferase activity"/>
    <property type="evidence" value="ECO:0007669"/>
    <property type="project" value="TreeGrafter"/>
</dbReference>
<dbReference type="STRING" id="307972.A0A2G8KJ73"/>
<reference evidence="5 6" key="1">
    <citation type="journal article" date="2017" name="PLoS Biol.">
        <title>The sea cucumber genome provides insights into morphological evolution and visceral regeneration.</title>
        <authorList>
            <person name="Zhang X."/>
            <person name="Sun L."/>
            <person name="Yuan J."/>
            <person name="Sun Y."/>
            <person name="Gao Y."/>
            <person name="Zhang L."/>
            <person name="Li S."/>
            <person name="Dai H."/>
            <person name="Hamel J.F."/>
            <person name="Liu C."/>
            <person name="Yu Y."/>
            <person name="Liu S."/>
            <person name="Lin W."/>
            <person name="Guo K."/>
            <person name="Jin S."/>
            <person name="Xu P."/>
            <person name="Storey K.B."/>
            <person name="Huan P."/>
            <person name="Zhang T."/>
            <person name="Zhou Y."/>
            <person name="Zhang J."/>
            <person name="Lin C."/>
            <person name="Li X."/>
            <person name="Xing L."/>
            <person name="Huo D."/>
            <person name="Sun M."/>
            <person name="Wang L."/>
            <person name="Mercier A."/>
            <person name="Li F."/>
            <person name="Yang H."/>
            <person name="Xiang J."/>
        </authorList>
    </citation>
    <scope>NUCLEOTIDE SEQUENCE [LARGE SCALE GENOMIC DNA]</scope>
    <source>
        <strain evidence="5">Shaxun</strain>
        <tissue evidence="5">Muscle</tissue>
    </source>
</reference>
<accession>A0A2G8KJ73</accession>
<dbReference type="InterPro" id="IPR035985">
    <property type="entry name" value="Ubiquitin-activating_enz"/>
</dbReference>
<dbReference type="OrthoDB" id="10252231at2759"/>
<dbReference type="GO" id="GO:0004792">
    <property type="term" value="F:thiosulfate-cyanide sulfurtransferase activity"/>
    <property type="evidence" value="ECO:0007669"/>
    <property type="project" value="TreeGrafter"/>
</dbReference>
<dbReference type="PRINTS" id="PR01849">
    <property type="entry name" value="UBIQUITINACT"/>
</dbReference>
<keyword evidence="6" id="KW-1185">Reference proteome</keyword>
<dbReference type="Pfam" id="PF00899">
    <property type="entry name" value="ThiF"/>
    <property type="match status" value="1"/>
</dbReference>
<dbReference type="GO" id="GO:0005737">
    <property type="term" value="C:cytoplasm"/>
    <property type="evidence" value="ECO:0007669"/>
    <property type="project" value="TreeGrafter"/>
</dbReference>
<name>A0A2G8KJ73_STIJA</name>
<comment type="pathway">
    <text evidence="2">Protein modification.</text>
</comment>
<dbReference type="Gene3D" id="3.40.50.720">
    <property type="entry name" value="NAD(P)-binding Rossmann-like Domain"/>
    <property type="match status" value="1"/>
</dbReference>
<dbReference type="InterPro" id="IPR045886">
    <property type="entry name" value="ThiF/MoeB/HesA"/>
</dbReference>
<comment type="caution">
    <text evidence="5">The sequence shown here is derived from an EMBL/GenBank/DDBJ whole genome shotgun (WGS) entry which is preliminary data.</text>
</comment>
<dbReference type="SUPFAM" id="SSF69572">
    <property type="entry name" value="Activating enzymes of the ubiquitin-like proteins"/>
    <property type="match status" value="2"/>
</dbReference>
<dbReference type="GO" id="GO:0032446">
    <property type="term" value="P:protein modification by small protein conjugation"/>
    <property type="evidence" value="ECO:0007669"/>
    <property type="project" value="TreeGrafter"/>
</dbReference>
<dbReference type="Gene3D" id="3.40.50.12550">
    <property type="entry name" value="Ubiquitin-activating enzyme E1, inactive adenylation domain, subdomain 2"/>
    <property type="match status" value="1"/>
</dbReference>
<sequence length="213" mass="23075">MSAMSARSAEDTSLPAAKKPRLDGDSSFENSHNNTNSSDPTMAKNGNSGEIDEGLYSRQLYVLGHEAMKRMGLSNVLISGMKGLGIEIAKNVVLAGVKSVTIHDEGNVALADLSSQLCSSLASHQTIERRISQEVPGGGPYREQFRSSGEDWEFCHTQGIQLIVACTRGLFGQIFCDFGDEFTVYDKTGEQPLSAMISAISKVGNKYLCMLIW</sequence>
<proteinExistence type="inferred from homology"/>
<dbReference type="GO" id="GO:0008641">
    <property type="term" value="F:ubiquitin-like modifier activating enzyme activity"/>
    <property type="evidence" value="ECO:0007669"/>
    <property type="project" value="InterPro"/>
</dbReference>
<dbReference type="InterPro" id="IPR000594">
    <property type="entry name" value="ThiF_NAD_FAD-bd"/>
</dbReference>
<evidence type="ECO:0000256" key="1">
    <source>
        <dbReference type="ARBA" id="ARBA00005673"/>
    </source>
</evidence>
<dbReference type="Proteomes" id="UP000230750">
    <property type="component" value="Unassembled WGS sequence"/>
</dbReference>
<feature type="domain" description="THIF-type NAD/FAD binding fold" evidence="4">
    <location>
        <begin position="56"/>
        <end position="119"/>
    </location>
</feature>
<dbReference type="AlphaFoldDB" id="A0A2G8KJ73"/>